<dbReference type="InterPro" id="IPR036378">
    <property type="entry name" value="FAS1_dom_sf"/>
</dbReference>
<proteinExistence type="predicted"/>
<evidence type="ECO:0000313" key="3">
    <source>
        <dbReference type="Proteomes" id="UP000615755"/>
    </source>
</evidence>
<dbReference type="Pfam" id="PF02469">
    <property type="entry name" value="Fasciclin"/>
    <property type="match status" value="1"/>
</dbReference>
<dbReference type="PANTHER" id="PTHR10900">
    <property type="entry name" value="PERIOSTIN-RELATED"/>
    <property type="match status" value="1"/>
</dbReference>
<protein>
    <recommendedName>
        <fullName evidence="1">FAS1 domain-containing protein</fullName>
    </recommendedName>
</protein>
<gene>
    <name evidence="2" type="ORF">PAUR_a2667</name>
</gene>
<feature type="domain" description="FAS1" evidence="1">
    <location>
        <begin position="1"/>
        <end position="87"/>
    </location>
</feature>
<keyword evidence="3" id="KW-1185">Reference proteome</keyword>
<dbReference type="InterPro" id="IPR050904">
    <property type="entry name" value="Adhesion/Biosynth-related"/>
</dbReference>
<evidence type="ECO:0000313" key="2">
    <source>
        <dbReference type="EMBL" id="MBE0368933.1"/>
    </source>
</evidence>
<dbReference type="Gene3D" id="2.30.180.10">
    <property type="entry name" value="FAS1 domain"/>
    <property type="match status" value="1"/>
</dbReference>
<dbReference type="Proteomes" id="UP000615755">
    <property type="component" value="Unassembled WGS sequence"/>
</dbReference>
<organism evidence="2 3">
    <name type="scientific">Pseudoalteromonas aurantia 208</name>
    <dbReference type="NCBI Taxonomy" id="1314867"/>
    <lineage>
        <taxon>Bacteria</taxon>
        <taxon>Pseudomonadati</taxon>
        <taxon>Pseudomonadota</taxon>
        <taxon>Gammaproteobacteria</taxon>
        <taxon>Alteromonadales</taxon>
        <taxon>Pseudoalteromonadaceae</taxon>
        <taxon>Pseudoalteromonas</taxon>
    </lineage>
</organism>
<dbReference type="InterPro" id="IPR000782">
    <property type="entry name" value="FAS1_domain"/>
</dbReference>
<dbReference type="PANTHER" id="PTHR10900:SF77">
    <property type="entry name" value="FI19380P1"/>
    <property type="match status" value="1"/>
</dbReference>
<accession>A0ABR9ED69</accession>
<dbReference type="SUPFAM" id="SSF82153">
    <property type="entry name" value="FAS1 domain"/>
    <property type="match status" value="1"/>
</dbReference>
<dbReference type="PROSITE" id="PS50213">
    <property type="entry name" value="FAS1"/>
    <property type="match status" value="1"/>
</dbReference>
<dbReference type="SMART" id="SM00554">
    <property type="entry name" value="FAS1"/>
    <property type="match status" value="1"/>
</dbReference>
<comment type="caution">
    <text evidence="2">The sequence shown here is derived from an EMBL/GenBank/DDBJ whole genome shotgun (WGS) entry which is preliminary data.</text>
</comment>
<dbReference type="EMBL" id="AQGV01000012">
    <property type="protein sequence ID" value="MBE0368933.1"/>
    <property type="molecule type" value="Genomic_DNA"/>
</dbReference>
<reference evidence="2 3" key="1">
    <citation type="submission" date="2015-03" db="EMBL/GenBank/DDBJ databases">
        <title>Genome sequence of Pseudoalteromonas aurantia.</title>
        <authorList>
            <person name="Xie B.-B."/>
            <person name="Rong J.-C."/>
            <person name="Qin Q.-L."/>
            <person name="Zhang Y.-Z."/>
        </authorList>
    </citation>
    <scope>NUCLEOTIDE SEQUENCE [LARGE SCALE GENOMIC DNA]</scope>
    <source>
        <strain evidence="2 3">208</strain>
    </source>
</reference>
<name>A0ABR9ED69_9GAMM</name>
<sequence>MANPEKKFTVFALTDTAFAGLGQDPIAAVLADTDKLSSILTYHVVSGEVDAAAAMNLTGTLVETVSNITNQDIYASNGVIHFIDTVITDTQ</sequence>
<evidence type="ECO:0000259" key="1">
    <source>
        <dbReference type="PROSITE" id="PS50213"/>
    </source>
</evidence>